<dbReference type="Gene3D" id="3.30.70.20">
    <property type="match status" value="1"/>
</dbReference>
<reference evidence="7 8" key="1">
    <citation type="submission" date="2020-04" db="EMBL/GenBank/DDBJ databases">
        <authorList>
            <person name="Zhang R."/>
            <person name="Schippers A."/>
        </authorList>
    </citation>
    <scope>NUCLEOTIDE SEQUENCE [LARGE SCALE GENOMIC DNA]</scope>
    <source>
        <strain evidence="7 8">DSM 109850</strain>
    </source>
</reference>
<dbReference type="InterPro" id="IPR017896">
    <property type="entry name" value="4Fe4S_Fe-S-bd"/>
</dbReference>
<dbReference type="PROSITE" id="PS00198">
    <property type="entry name" value="4FE4S_FER_1"/>
    <property type="match status" value="2"/>
</dbReference>
<evidence type="ECO:0000256" key="5">
    <source>
        <dbReference type="ARBA" id="ARBA00023014"/>
    </source>
</evidence>
<keyword evidence="4" id="KW-0408">Iron</keyword>
<evidence type="ECO:0000256" key="3">
    <source>
        <dbReference type="ARBA" id="ARBA00022737"/>
    </source>
</evidence>
<keyword evidence="1" id="KW-0004">4Fe-4S</keyword>
<name>A0A7Y0L843_9FIRM</name>
<evidence type="ECO:0000256" key="1">
    <source>
        <dbReference type="ARBA" id="ARBA00022485"/>
    </source>
</evidence>
<dbReference type="RefSeq" id="WP_169102093.1">
    <property type="nucleotide sequence ID" value="NZ_JABBVZ010000091.1"/>
</dbReference>
<gene>
    <name evidence="7" type="ORF">HIJ39_17830</name>
</gene>
<dbReference type="InterPro" id="IPR004017">
    <property type="entry name" value="Cys_rich_dom"/>
</dbReference>
<dbReference type="GO" id="GO:0051539">
    <property type="term" value="F:4 iron, 4 sulfur cluster binding"/>
    <property type="evidence" value="ECO:0007669"/>
    <property type="project" value="UniProtKB-KW"/>
</dbReference>
<dbReference type="PROSITE" id="PS51379">
    <property type="entry name" value="4FE4S_FER_2"/>
    <property type="match status" value="1"/>
</dbReference>
<feature type="domain" description="4Fe-4S ferredoxin-type" evidence="6">
    <location>
        <begin position="18"/>
        <end position="49"/>
    </location>
</feature>
<dbReference type="PANTHER" id="PTHR32479:SF19">
    <property type="entry name" value="ANAEROBIC GLYCEROL-3-PHOSPHATE DEHYDROGENASE SUBUNIT C"/>
    <property type="match status" value="1"/>
</dbReference>
<dbReference type="Pfam" id="PF02754">
    <property type="entry name" value="CCG"/>
    <property type="match status" value="2"/>
</dbReference>
<accession>A0A7Y0L843</accession>
<organism evidence="7 8">
    <name type="scientific">Sulfobacillus harzensis</name>
    <dbReference type="NCBI Taxonomy" id="2729629"/>
    <lineage>
        <taxon>Bacteria</taxon>
        <taxon>Bacillati</taxon>
        <taxon>Bacillota</taxon>
        <taxon>Clostridia</taxon>
        <taxon>Eubacteriales</taxon>
        <taxon>Clostridiales Family XVII. Incertae Sedis</taxon>
        <taxon>Sulfobacillus</taxon>
    </lineage>
</organism>
<comment type="caution">
    <text evidence="7">The sequence shown here is derived from an EMBL/GenBank/DDBJ whole genome shotgun (WGS) entry which is preliminary data.</text>
</comment>
<keyword evidence="3" id="KW-0677">Repeat</keyword>
<keyword evidence="8" id="KW-1185">Reference proteome</keyword>
<keyword evidence="2" id="KW-0479">Metal-binding</keyword>
<evidence type="ECO:0000256" key="4">
    <source>
        <dbReference type="ARBA" id="ARBA00023004"/>
    </source>
</evidence>
<dbReference type="Proteomes" id="UP000533476">
    <property type="component" value="Unassembled WGS sequence"/>
</dbReference>
<sequence length="425" mass="47747">MEYNPHRDAYWDETALAQDMQQAFDICNGCRLCYNLCPSFPALFHIVEGYDDDASRVTANDMDQVADLCFQCKLCYMKCPYIPPHRFDLDFPRLMLRSKAIRAKKHGIGRTDRFLGNPEKVGRMGQIAPRLANWSVKNTGLRKLMERIYGIDHRRHLPRFAPVRFSEWVKRHQKAPIPPLEEVDVVLFSTCTVEYHYPGIGQSALEVLKHNNIQAVVPPNQVCCGMPALDGGDMEGALARAKKNVELLAPYARAGKTILALQPTCALLLKQDYPTLVETEDAKLVADKTRDLTEYLSQQMRRGKLKKDFQESPGTVTYHLSCHTKAQGLKRAARDLLEAIDGCEVEVVDRCAGIDGTWGLKAEFYDEALKVSAKLTERFSEQHQHTACSDCALAGLQIETAVDHDPVHPVEILARSYGLLGGTTE</sequence>
<dbReference type="EMBL" id="JABBVZ010000091">
    <property type="protein sequence ID" value="NMP24195.1"/>
    <property type="molecule type" value="Genomic_DNA"/>
</dbReference>
<dbReference type="AlphaFoldDB" id="A0A7Y0L843"/>
<evidence type="ECO:0000256" key="2">
    <source>
        <dbReference type="ARBA" id="ARBA00022723"/>
    </source>
</evidence>
<evidence type="ECO:0000313" key="8">
    <source>
        <dbReference type="Proteomes" id="UP000533476"/>
    </source>
</evidence>
<proteinExistence type="predicted"/>
<dbReference type="SUPFAM" id="SSF54862">
    <property type="entry name" value="4Fe-4S ferredoxins"/>
    <property type="match status" value="1"/>
</dbReference>
<protein>
    <submittedName>
        <fullName evidence="7">Ferredoxin</fullName>
    </submittedName>
</protein>
<evidence type="ECO:0000313" key="7">
    <source>
        <dbReference type="EMBL" id="NMP24195.1"/>
    </source>
</evidence>
<dbReference type="GO" id="GO:0046872">
    <property type="term" value="F:metal ion binding"/>
    <property type="evidence" value="ECO:0007669"/>
    <property type="project" value="UniProtKB-KW"/>
</dbReference>
<keyword evidence="5" id="KW-0411">Iron-sulfur</keyword>
<dbReference type="PANTHER" id="PTHR32479">
    <property type="entry name" value="GLYCOLATE OXIDASE IRON-SULFUR SUBUNIT"/>
    <property type="match status" value="1"/>
</dbReference>
<dbReference type="GO" id="GO:0016491">
    <property type="term" value="F:oxidoreductase activity"/>
    <property type="evidence" value="ECO:0007669"/>
    <property type="project" value="UniProtKB-ARBA"/>
</dbReference>
<dbReference type="InterPro" id="IPR017900">
    <property type="entry name" value="4Fe4S_Fe_S_CS"/>
</dbReference>
<evidence type="ECO:0000259" key="6">
    <source>
        <dbReference type="PROSITE" id="PS51379"/>
    </source>
</evidence>